<keyword evidence="2" id="KW-0732">Signal</keyword>
<dbReference type="AlphaFoldDB" id="A0A397NI42"/>
<dbReference type="PANTHER" id="PTHR21240:SF28">
    <property type="entry name" value="ISO-OROTATE DECARBOXYLASE (EUROFUNG)"/>
    <property type="match status" value="1"/>
</dbReference>
<gene>
    <name evidence="4" type="ORF">DFR49_3047</name>
</gene>
<dbReference type="GO" id="GO:0016831">
    <property type="term" value="F:carboxy-lyase activity"/>
    <property type="evidence" value="ECO:0007669"/>
    <property type="project" value="InterPro"/>
</dbReference>
<dbReference type="PANTHER" id="PTHR21240">
    <property type="entry name" value="2-AMINO-3-CARBOXYLMUCONATE-6-SEMIALDEHYDE DECARBOXYLASE"/>
    <property type="match status" value="1"/>
</dbReference>
<keyword evidence="5" id="KW-1185">Reference proteome</keyword>
<reference evidence="4 5" key="1">
    <citation type="submission" date="2018-08" db="EMBL/GenBank/DDBJ databases">
        <title>Genomic Encyclopedia of Type Strains, Phase IV (KMG-IV): sequencing the most valuable type-strain genomes for metagenomic binning, comparative biology and taxonomic classification.</title>
        <authorList>
            <person name="Goeker M."/>
        </authorList>
    </citation>
    <scope>NUCLEOTIDE SEQUENCE [LARGE SCALE GENOMIC DNA]</scope>
    <source>
        <strain evidence="4 5">DSM 25527</strain>
    </source>
</reference>
<evidence type="ECO:0000313" key="5">
    <source>
        <dbReference type="Proteomes" id="UP000266568"/>
    </source>
</evidence>
<feature type="chain" id="PRO_5017483158" evidence="2">
    <location>
        <begin position="21"/>
        <end position="370"/>
    </location>
</feature>
<sequence length="370" mass="41941">MWIKGVVSALAIMAAAGAQAQQNSRQTYSERDFATVPKFDAHVHANDDSPAFLEIARKDGFELLSINVDYPDFPPIDTQARLAEKFHKADPAHFHYATTFSMKGFGTPGWSGRVLQTLDAAFAKGAIAVKVWKNIGMVENDANGKRVFLDDPRFDPVMAHIRQAHVPLIAHQGEPRNCWLPLDQMTTDNDRSYFKAHPNYYMYLHPEEPSYEMIMAARDRFVAFHPRLPFVGAHLASLEWNVDRVAEFLDRFPNATVDMAARMSELQHQSNQDYERVRAFLIKYQDRLLYGTDLTASPPGPDALAQNPPMTDDFVQEADSVWRSDWRYLATPNSQHIAALDAEVKGLALPRTVIDKIYYKNARRVFLKGA</sequence>
<keyword evidence="1" id="KW-0456">Lyase</keyword>
<dbReference type="Gene3D" id="3.20.20.140">
    <property type="entry name" value="Metal-dependent hydrolases"/>
    <property type="match status" value="1"/>
</dbReference>
<organism evidence="4 5">
    <name type="scientific">Hephaestia caeni</name>
    <dbReference type="NCBI Taxonomy" id="645617"/>
    <lineage>
        <taxon>Bacteria</taxon>
        <taxon>Pseudomonadati</taxon>
        <taxon>Pseudomonadota</taxon>
        <taxon>Alphaproteobacteria</taxon>
        <taxon>Sphingomonadales</taxon>
        <taxon>Sphingomonadaceae</taxon>
        <taxon>Hephaestia</taxon>
    </lineage>
</organism>
<evidence type="ECO:0000259" key="3">
    <source>
        <dbReference type="Pfam" id="PF04909"/>
    </source>
</evidence>
<dbReference type="EMBL" id="QXDC01000004">
    <property type="protein sequence ID" value="RIA37170.1"/>
    <property type="molecule type" value="Genomic_DNA"/>
</dbReference>
<dbReference type="InterPro" id="IPR006680">
    <property type="entry name" value="Amidohydro-rel"/>
</dbReference>
<proteinExistence type="predicted"/>
<keyword evidence="4" id="KW-0378">Hydrolase</keyword>
<name>A0A397NI42_9SPHN</name>
<dbReference type="InterPro" id="IPR032466">
    <property type="entry name" value="Metal_Hydrolase"/>
</dbReference>
<evidence type="ECO:0000256" key="1">
    <source>
        <dbReference type="ARBA" id="ARBA00023239"/>
    </source>
</evidence>
<dbReference type="RefSeq" id="WP_119036539.1">
    <property type="nucleotide sequence ID" value="NZ_QXDC01000004.1"/>
</dbReference>
<dbReference type="SUPFAM" id="SSF51556">
    <property type="entry name" value="Metallo-dependent hydrolases"/>
    <property type="match status" value="1"/>
</dbReference>
<feature type="domain" description="Amidohydrolase-related" evidence="3">
    <location>
        <begin position="146"/>
        <end position="366"/>
    </location>
</feature>
<dbReference type="OrthoDB" id="1407586at2"/>
<protein>
    <submittedName>
        <fullName evidence="4">Amidohydrolase family protein</fullName>
    </submittedName>
</protein>
<accession>A0A397NI42</accession>
<dbReference type="Pfam" id="PF04909">
    <property type="entry name" value="Amidohydro_2"/>
    <property type="match status" value="1"/>
</dbReference>
<comment type="caution">
    <text evidence="4">The sequence shown here is derived from an EMBL/GenBank/DDBJ whole genome shotgun (WGS) entry which is preliminary data.</text>
</comment>
<dbReference type="Proteomes" id="UP000266568">
    <property type="component" value="Unassembled WGS sequence"/>
</dbReference>
<evidence type="ECO:0000256" key="2">
    <source>
        <dbReference type="SAM" id="SignalP"/>
    </source>
</evidence>
<dbReference type="GO" id="GO:0005737">
    <property type="term" value="C:cytoplasm"/>
    <property type="evidence" value="ECO:0007669"/>
    <property type="project" value="TreeGrafter"/>
</dbReference>
<feature type="signal peptide" evidence="2">
    <location>
        <begin position="1"/>
        <end position="20"/>
    </location>
</feature>
<dbReference type="GO" id="GO:0016787">
    <property type="term" value="F:hydrolase activity"/>
    <property type="evidence" value="ECO:0007669"/>
    <property type="project" value="UniProtKB-KW"/>
</dbReference>
<evidence type="ECO:0000313" key="4">
    <source>
        <dbReference type="EMBL" id="RIA37170.1"/>
    </source>
</evidence>
<dbReference type="GO" id="GO:0019748">
    <property type="term" value="P:secondary metabolic process"/>
    <property type="evidence" value="ECO:0007669"/>
    <property type="project" value="TreeGrafter"/>
</dbReference>
<dbReference type="InterPro" id="IPR032465">
    <property type="entry name" value="ACMSD"/>
</dbReference>